<evidence type="ECO:0000256" key="7">
    <source>
        <dbReference type="RuleBase" id="RU363032"/>
    </source>
</evidence>
<evidence type="ECO:0000313" key="9">
    <source>
        <dbReference type="EMBL" id="MBB4140830.1"/>
    </source>
</evidence>
<gene>
    <name evidence="9" type="ORF">BKA10_002624</name>
</gene>
<organism evidence="9 10">
    <name type="scientific">Microbacterium invictum</name>
    <dbReference type="NCBI Taxonomy" id="515415"/>
    <lineage>
        <taxon>Bacteria</taxon>
        <taxon>Bacillati</taxon>
        <taxon>Actinomycetota</taxon>
        <taxon>Actinomycetes</taxon>
        <taxon>Micrococcales</taxon>
        <taxon>Microbacteriaceae</taxon>
        <taxon>Microbacterium</taxon>
    </lineage>
</organism>
<proteinExistence type="inferred from homology"/>
<keyword evidence="2 7" id="KW-0813">Transport</keyword>
<keyword evidence="4 7" id="KW-0812">Transmembrane</keyword>
<evidence type="ECO:0000256" key="4">
    <source>
        <dbReference type="ARBA" id="ARBA00022692"/>
    </source>
</evidence>
<dbReference type="Pfam" id="PF00528">
    <property type="entry name" value="BPD_transp_1"/>
    <property type="match status" value="1"/>
</dbReference>
<comment type="subcellular location">
    <subcellularLocation>
        <location evidence="1 7">Cell membrane</location>
        <topology evidence="1 7">Multi-pass membrane protein</topology>
    </subcellularLocation>
</comment>
<feature type="transmembrane region" description="Helical" evidence="7">
    <location>
        <begin position="9"/>
        <end position="34"/>
    </location>
</feature>
<evidence type="ECO:0000256" key="3">
    <source>
        <dbReference type="ARBA" id="ARBA00022475"/>
    </source>
</evidence>
<feature type="transmembrane region" description="Helical" evidence="7">
    <location>
        <begin position="137"/>
        <end position="159"/>
    </location>
</feature>
<comment type="similarity">
    <text evidence="7">Belongs to the binding-protein-dependent transport system permease family.</text>
</comment>
<reference evidence="9 10" key="1">
    <citation type="submission" date="2020-08" db="EMBL/GenBank/DDBJ databases">
        <title>Sequencing the genomes of 1000 actinobacteria strains.</title>
        <authorList>
            <person name="Klenk H.-P."/>
        </authorList>
    </citation>
    <scope>NUCLEOTIDE SEQUENCE [LARGE SCALE GENOMIC DNA]</scope>
    <source>
        <strain evidence="9 10">DSM 19600</strain>
    </source>
</reference>
<feature type="domain" description="ABC transmembrane type-1" evidence="8">
    <location>
        <begin position="68"/>
        <end position="259"/>
    </location>
</feature>
<dbReference type="InterPro" id="IPR000515">
    <property type="entry name" value="MetI-like"/>
</dbReference>
<accession>A0AA40SR04</accession>
<comment type="caution">
    <text evidence="9">The sequence shown here is derived from an EMBL/GenBank/DDBJ whole genome shotgun (WGS) entry which is preliminary data.</text>
</comment>
<dbReference type="PROSITE" id="PS50928">
    <property type="entry name" value="ABC_TM1"/>
    <property type="match status" value="1"/>
</dbReference>
<evidence type="ECO:0000256" key="1">
    <source>
        <dbReference type="ARBA" id="ARBA00004651"/>
    </source>
</evidence>
<evidence type="ECO:0000259" key="8">
    <source>
        <dbReference type="PROSITE" id="PS50928"/>
    </source>
</evidence>
<keyword evidence="6 7" id="KW-0472">Membrane</keyword>
<dbReference type="EMBL" id="JACIFH010000001">
    <property type="protein sequence ID" value="MBB4140830.1"/>
    <property type="molecule type" value="Genomic_DNA"/>
</dbReference>
<keyword evidence="3" id="KW-1003">Cell membrane</keyword>
<evidence type="ECO:0000256" key="5">
    <source>
        <dbReference type="ARBA" id="ARBA00022989"/>
    </source>
</evidence>
<dbReference type="GO" id="GO:0005886">
    <property type="term" value="C:plasma membrane"/>
    <property type="evidence" value="ECO:0007669"/>
    <property type="project" value="UniProtKB-SubCell"/>
</dbReference>
<feature type="transmembrane region" description="Helical" evidence="7">
    <location>
        <begin position="180"/>
        <end position="205"/>
    </location>
</feature>
<protein>
    <submittedName>
        <fullName evidence="9">Raffinose/stachyose/melibiose transport system permease protein</fullName>
    </submittedName>
</protein>
<evidence type="ECO:0000256" key="2">
    <source>
        <dbReference type="ARBA" id="ARBA00022448"/>
    </source>
</evidence>
<dbReference type="Proteomes" id="UP000549113">
    <property type="component" value="Unassembled WGS sequence"/>
</dbReference>
<dbReference type="RefSeq" id="WP_183500316.1">
    <property type="nucleotide sequence ID" value="NZ_BAABCO010000004.1"/>
</dbReference>
<feature type="transmembrane region" description="Helical" evidence="7">
    <location>
        <begin position="238"/>
        <end position="258"/>
    </location>
</feature>
<feature type="transmembrane region" description="Helical" evidence="7">
    <location>
        <begin position="72"/>
        <end position="93"/>
    </location>
</feature>
<dbReference type="PANTHER" id="PTHR43744">
    <property type="entry name" value="ABC TRANSPORTER PERMEASE PROTEIN MG189-RELATED-RELATED"/>
    <property type="match status" value="1"/>
</dbReference>
<evidence type="ECO:0000313" key="10">
    <source>
        <dbReference type="Proteomes" id="UP000549113"/>
    </source>
</evidence>
<feature type="transmembrane region" description="Helical" evidence="7">
    <location>
        <begin position="105"/>
        <end position="125"/>
    </location>
</feature>
<dbReference type="InterPro" id="IPR035906">
    <property type="entry name" value="MetI-like_sf"/>
</dbReference>
<dbReference type="Gene3D" id="1.10.3720.10">
    <property type="entry name" value="MetI-like"/>
    <property type="match status" value="1"/>
</dbReference>
<keyword evidence="5 7" id="KW-1133">Transmembrane helix</keyword>
<evidence type="ECO:0000256" key="6">
    <source>
        <dbReference type="ARBA" id="ARBA00023136"/>
    </source>
</evidence>
<dbReference type="CDD" id="cd06261">
    <property type="entry name" value="TM_PBP2"/>
    <property type="match status" value="1"/>
</dbReference>
<dbReference type="PANTHER" id="PTHR43744:SF12">
    <property type="entry name" value="ABC TRANSPORTER PERMEASE PROTEIN MG189-RELATED"/>
    <property type="match status" value="1"/>
</dbReference>
<keyword evidence="10" id="KW-1185">Reference proteome</keyword>
<dbReference type="GO" id="GO:0055085">
    <property type="term" value="P:transmembrane transport"/>
    <property type="evidence" value="ECO:0007669"/>
    <property type="project" value="InterPro"/>
</dbReference>
<sequence length="273" mass="30253">MNRYTWRTFILEVVLIAFGALFMVPMFVLVAVALRDPNAVPGFLGFTWPLNFGNLVTAWVESKMGPSIINSIWITTVSVVLILAVSSIAAYTITRRTQYWSKGAFYLFLTGFLFPGQLALLPLYLTFAQLKLVGNPISIIVINVAGFLPFAIFLYSAFLRDLPRDYEEAALLDGAKPLRAFMSIVFPLLRPVSGTVAILAALAIWNDFLHPLLYLSGSSSRTAPLSVYAFVSEYSADWSLVFSALLASIFPILIAYFLMQRFIMKGFATGLKG</sequence>
<dbReference type="AlphaFoldDB" id="A0AA40SR04"/>
<name>A0AA40SR04_9MICO</name>
<dbReference type="SUPFAM" id="SSF161098">
    <property type="entry name" value="MetI-like"/>
    <property type="match status" value="1"/>
</dbReference>